<evidence type="ECO:0000313" key="4">
    <source>
        <dbReference type="Proteomes" id="UP000549394"/>
    </source>
</evidence>
<evidence type="ECO:0000259" key="1">
    <source>
        <dbReference type="PROSITE" id="PS50207"/>
    </source>
</evidence>
<keyword evidence="4" id="KW-1185">Reference proteome</keyword>
<evidence type="ECO:0000259" key="2">
    <source>
        <dbReference type="PROSITE" id="PS50209"/>
    </source>
</evidence>
<dbReference type="InterPro" id="IPR011029">
    <property type="entry name" value="DEATH-like_dom_sf"/>
</dbReference>
<sequence>MNDNQKYKIRKNLVHLTKNLKVDALFMGKLIQTDIFSEDYEEKLNIVCIEFLGSNYSDYEKNFRVWMDIQTSGEQAWKVLFIALFETQQGAIADYLDRKFAKEIFSEIFENETYPFDEEKNTDSVFDDMIRDHVLEKKPFEDIQIDSTFEVCEDVNSERAYYLKNGPGLIIDCVKDSYDGSMLDDVLTALGCQVTVCQSENEIIGKLSILCQIWKYSSAAVIVVHAKETEDGFSISPNDTTMSFREFYDKFSENHIVNIPKIFIFLLYPNVKVQKQYEDNQVCLFTKVLISGLMAYCYEKPIHPDIIEKVNATMMKLKNEYDNTPSSVKTKKKVDNIMEKEHRDKIRKNMVRLNRDLSTDGLFLDCFLAENIFSLEMLEIIQKKSTSYEKNSAFWMQLQKSGSRAWNALFRALIDSNQSDLAEMLDPVLARQAHKALRPGEPYPYGELRNHDTEFMNAVKKLVYEKTIPSSINIDQIDRSSKIHEDIDLDKAYHLKNGSGLIIDCVKDSHDGSMLDDVLTALGCQVTVCQSENEIIGKLSKLRQIWKYSSAAVIVVHAKETEDGFSIPPNDTTMSFREFYDKFSENHIVNIPKIFIFLLYPNVKERTVRGITKGVHTVSLSETQLARKKNLIEIPKNSMLIYHKVNFPKKWSSGDGSIFARILCAGLMSYFNVKPLKYIIEKVKNAVKEATKTFSDSVEEADGNVEEDICLTKTNLLKDFYVYGDKDNFA</sequence>
<dbReference type="SMART" id="SM00114">
    <property type="entry name" value="CARD"/>
    <property type="match status" value="2"/>
</dbReference>
<dbReference type="GO" id="GO:0002020">
    <property type="term" value="F:protease binding"/>
    <property type="evidence" value="ECO:0007669"/>
    <property type="project" value="InterPro"/>
</dbReference>
<dbReference type="GO" id="GO:0004197">
    <property type="term" value="F:cysteine-type endopeptidase activity"/>
    <property type="evidence" value="ECO:0007669"/>
    <property type="project" value="InterPro"/>
</dbReference>
<dbReference type="Gene3D" id="3.40.50.1460">
    <property type="match status" value="1"/>
</dbReference>
<dbReference type="Gene3D" id="1.10.533.10">
    <property type="entry name" value="Death Domain, Fas"/>
    <property type="match status" value="2"/>
</dbReference>
<name>A0A7I8V530_9ANNE</name>
<dbReference type="OrthoDB" id="2505440at2759"/>
<dbReference type="Proteomes" id="UP000549394">
    <property type="component" value="Unassembled WGS sequence"/>
</dbReference>
<dbReference type="SUPFAM" id="SSF52129">
    <property type="entry name" value="Caspase-like"/>
    <property type="match status" value="2"/>
</dbReference>
<evidence type="ECO:0000313" key="3">
    <source>
        <dbReference type="EMBL" id="CAD5110809.1"/>
    </source>
</evidence>
<gene>
    <name evidence="3" type="ORF">DGYR_LOCUS169</name>
</gene>
<accession>A0A7I8V530</accession>
<feature type="domain" description="Caspase family p10" evidence="1">
    <location>
        <begin position="652"/>
        <end position="724"/>
    </location>
</feature>
<reference evidence="3 4" key="1">
    <citation type="submission" date="2020-08" db="EMBL/GenBank/DDBJ databases">
        <authorList>
            <person name="Hejnol A."/>
        </authorList>
    </citation>
    <scope>NUCLEOTIDE SEQUENCE [LARGE SCALE GENOMIC DNA]</scope>
</reference>
<dbReference type="GO" id="GO:0006508">
    <property type="term" value="P:proteolysis"/>
    <property type="evidence" value="ECO:0007669"/>
    <property type="project" value="InterPro"/>
</dbReference>
<dbReference type="SUPFAM" id="SSF47986">
    <property type="entry name" value="DEATH domain"/>
    <property type="match status" value="2"/>
</dbReference>
<dbReference type="Pfam" id="PF00619">
    <property type="entry name" value="CARD"/>
    <property type="match status" value="1"/>
</dbReference>
<dbReference type="PROSITE" id="PS50207">
    <property type="entry name" value="CASPASE_P10"/>
    <property type="match status" value="1"/>
</dbReference>
<dbReference type="InterPro" id="IPR037939">
    <property type="entry name" value="CRADD"/>
</dbReference>
<dbReference type="PANTHER" id="PTHR15034:SF5">
    <property type="entry name" value="DEATH DOMAIN-CONTAINING PROTEIN CRADD"/>
    <property type="match status" value="1"/>
</dbReference>
<dbReference type="InterPro" id="IPR002138">
    <property type="entry name" value="Pept_C14_p10"/>
</dbReference>
<proteinExistence type="predicted"/>
<dbReference type="InterPro" id="IPR029030">
    <property type="entry name" value="Caspase-like_dom_sf"/>
</dbReference>
<organism evidence="3 4">
    <name type="scientific">Dimorphilus gyrociliatus</name>
    <dbReference type="NCBI Taxonomy" id="2664684"/>
    <lineage>
        <taxon>Eukaryota</taxon>
        <taxon>Metazoa</taxon>
        <taxon>Spiralia</taxon>
        <taxon>Lophotrochozoa</taxon>
        <taxon>Annelida</taxon>
        <taxon>Polychaeta</taxon>
        <taxon>Polychaeta incertae sedis</taxon>
        <taxon>Dinophilidae</taxon>
        <taxon>Dimorphilus</taxon>
    </lineage>
</organism>
<dbReference type="GO" id="GO:0070513">
    <property type="term" value="F:death domain binding"/>
    <property type="evidence" value="ECO:0007669"/>
    <property type="project" value="InterPro"/>
</dbReference>
<dbReference type="EMBL" id="CAJFCJ010000001">
    <property type="protein sequence ID" value="CAD5110809.1"/>
    <property type="molecule type" value="Genomic_DNA"/>
</dbReference>
<dbReference type="PROSITE" id="PS50209">
    <property type="entry name" value="CARD"/>
    <property type="match status" value="1"/>
</dbReference>
<feature type="domain" description="CARD" evidence="2">
    <location>
        <begin position="338"/>
        <end position="428"/>
    </location>
</feature>
<dbReference type="InterPro" id="IPR001315">
    <property type="entry name" value="CARD"/>
</dbReference>
<dbReference type="AlphaFoldDB" id="A0A7I8V530"/>
<protein>
    <submittedName>
        <fullName evidence="3">DgyrCDS173</fullName>
    </submittedName>
</protein>
<comment type="caution">
    <text evidence="3">The sequence shown here is derived from an EMBL/GenBank/DDBJ whole genome shotgun (WGS) entry which is preliminary data.</text>
</comment>
<dbReference type="GO" id="GO:0042981">
    <property type="term" value="P:regulation of apoptotic process"/>
    <property type="evidence" value="ECO:0007669"/>
    <property type="project" value="InterPro"/>
</dbReference>
<dbReference type="PANTHER" id="PTHR15034">
    <property type="entry name" value="DEATH DOMAIN-CONTAINING PROTEIN CRADD"/>
    <property type="match status" value="1"/>
</dbReference>